<protein>
    <submittedName>
        <fullName evidence="1">Uncharacterized protein</fullName>
    </submittedName>
</protein>
<evidence type="ECO:0000313" key="2">
    <source>
        <dbReference type="Proteomes" id="UP000188533"/>
    </source>
</evidence>
<dbReference type="AlphaFoldDB" id="A0A1Q3E4K0"/>
<reference evidence="1 2" key="2">
    <citation type="submission" date="2017-02" db="EMBL/GenBank/DDBJ databases">
        <title>A genome survey and senescence transcriptome analysis in Lentinula edodes.</title>
        <authorList>
            <person name="Sakamoto Y."/>
            <person name="Nakade K."/>
            <person name="Sato S."/>
            <person name="Yoshida Y."/>
            <person name="Miyazaki K."/>
            <person name="Natsume S."/>
            <person name="Konno N."/>
        </authorList>
    </citation>
    <scope>NUCLEOTIDE SEQUENCE [LARGE SCALE GENOMIC DNA]</scope>
    <source>
        <strain evidence="1 2">NBRC 111202</strain>
    </source>
</reference>
<dbReference type="EMBL" id="BDGU01000086">
    <property type="protein sequence ID" value="GAW02165.1"/>
    <property type="molecule type" value="Genomic_DNA"/>
</dbReference>
<organism evidence="1 2">
    <name type="scientific">Lentinula edodes</name>
    <name type="common">Shiitake mushroom</name>
    <name type="synonym">Lentinus edodes</name>
    <dbReference type="NCBI Taxonomy" id="5353"/>
    <lineage>
        <taxon>Eukaryota</taxon>
        <taxon>Fungi</taxon>
        <taxon>Dikarya</taxon>
        <taxon>Basidiomycota</taxon>
        <taxon>Agaricomycotina</taxon>
        <taxon>Agaricomycetes</taxon>
        <taxon>Agaricomycetidae</taxon>
        <taxon>Agaricales</taxon>
        <taxon>Marasmiineae</taxon>
        <taxon>Omphalotaceae</taxon>
        <taxon>Lentinula</taxon>
    </lineage>
</organism>
<name>A0A1Q3E4K0_LENED</name>
<comment type="caution">
    <text evidence="1">The sequence shown here is derived from an EMBL/GenBank/DDBJ whole genome shotgun (WGS) entry which is preliminary data.</text>
</comment>
<dbReference type="Proteomes" id="UP000188533">
    <property type="component" value="Unassembled WGS sequence"/>
</dbReference>
<proteinExistence type="predicted"/>
<accession>A0A1Q3E4K0</accession>
<gene>
    <name evidence="1" type="ORF">LENED_003801</name>
</gene>
<evidence type="ECO:0000313" key="1">
    <source>
        <dbReference type="EMBL" id="GAW02165.1"/>
    </source>
</evidence>
<sequence length="88" mass="10001">MVASFSALRGIRLALGLIVRWSSHYFRVTRFRLLLVYGDLSSNFFLAFLSSERYVNEIEPIKVIGSGMQSYINSKCSLHNDTHGELEA</sequence>
<reference evidence="1 2" key="1">
    <citation type="submission" date="2016-08" db="EMBL/GenBank/DDBJ databases">
        <authorList>
            <consortium name="Lentinula edodes genome sequencing consortium"/>
            <person name="Sakamoto Y."/>
            <person name="Nakade K."/>
            <person name="Sato S."/>
            <person name="Yoshida Y."/>
            <person name="Miyazaki K."/>
            <person name="Natsume S."/>
            <person name="Konno N."/>
        </authorList>
    </citation>
    <scope>NUCLEOTIDE SEQUENCE [LARGE SCALE GENOMIC DNA]</scope>
    <source>
        <strain evidence="1 2">NBRC 111202</strain>
    </source>
</reference>
<keyword evidence="2" id="KW-1185">Reference proteome</keyword>